<proteinExistence type="predicted"/>
<dbReference type="InterPro" id="IPR032639">
    <property type="entry name" value="Tex_YqgF"/>
</dbReference>
<dbReference type="FunFam" id="1.10.150.310:FF:000001">
    <property type="entry name" value="RNA-binding transcriptional accessory protein"/>
    <property type="match status" value="1"/>
</dbReference>
<dbReference type="InterPro" id="IPR023323">
    <property type="entry name" value="Tex-like_dom_sf"/>
</dbReference>
<dbReference type="Proteomes" id="UP000228593">
    <property type="component" value="Unassembled WGS sequence"/>
</dbReference>
<dbReference type="SMART" id="SM00732">
    <property type="entry name" value="YqgFc"/>
    <property type="match status" value="1"/>
</dbReference>
<dbReference type="FunFam" id="3.30.420.140:FF:000001">
    <property type="entry name" value="RNA-binding transcriptional accessory protein"/>
    <property type="match status" value="1"/>
</dbReference>
<dbReference type="InterPro" id="IPR006641">
    <property type="entry name" value="YqgF/RNaseH-like_dom"/>
</dbReference>
<dbReference type="RefSeq" id="WP_099915182.1">
    <property type="nucleotide sequence ID" value="NZ_BMHS01000010.1"/>
</dbReference>
<dbReference type="InterPro" id="IPR041692">
    <property type="entry name" value="HHH_9"/>
</dbReference>
<dbReference type="PANTHER" id="PTHR10724">
    <property type="entry name" value="30S RIBOSOMAL PROTEIN S1"/>
    <property type="match status" value="1"/>
</dbReference>
<dbReference type="SUPFAM" id="SSF47781">
    <property type="entry name" value="RuvA domain 2-like"/>
    <property type="match status" value="2"/>
</dbReference>
<feature type="compositionally biased region" description="Low complexity" evidence="1">
    <location>
        <begin position="767"/>
        <end position="784"/>
    </location>
</feature>
<gene>
    <name evidence="3" type="ORF">CR103_06410</name>
</gene>
<dbReference type="Pfam" id="PF17674">
    <property type="entry name" value="HHH_9"/>
    <property type="match status" value="1"/>
</dbReference>
<dbReference type="SUPFAM" id="SSF53098">
    <property type="entry name" value="Ribonuclease H-like"/>
    <property type="match status" value="1"/>
</dbReference>
<dbReference type="GO" id="GO:0005829">
    <property type="term" value="C:cytosol"/>
    <property type="evidence" value="ECO:0007669"/>
    <property type="project" value="TreeGrafter"/>
</dbReference>
<name>A0A2G8T3Q1_9BURK</name>
<dbReference type="EMBL" id="PDOB01000007">
    <property type="protein sequence ID" value="PIL40632.1"/>
    <property type="molecule type" value="Genomic_DNA"/>
</dbReference>
<dbReference type="InterPro" id="IPR018974">
    <property type="entry name" value="Tex-like_N"/>
</dbReference>
<dbReference type="Pfam" id="PF16921">
    <property type="entry name" value="Tex_YqgF"/>
    <property type="match status" value="1"/>
</dbReference>
<dbReference type="InterPro" id="IPR003029">
    <property type="entry name" value="S1_domain"/>
</dbReference>
<keyword evidence="4" id="KW-1185">Reference proteome</keyword>
<dbReference type="GO" id="GO:0003735">
    <property type="term" value="F:structural constituent of ribosome"/>
    <property type="evidence" value="ECO:0007669"/>
    <property type="project" value="TreeGrafter"/>
</dbReference>
<dbReference type="Gene3D" id="3.30.420.140">
    <property type="entry name" value="YqgF/RNase H-like domain"/>
    <property type="match status" value="1"/>
</dbReference>
<dbReference type="Gene3D" id="1.10.3500.10">
    <property type="entry name" value="Tex N-terminal region-like"/>
    <property type="match status" value="1"/>
</dbReference>
<dbReference type="AlphaFoldDB" id="A0A2G8T3Q1"/>
<dbReference type="Pfam" id="PF22706">
    <property type="entry name" value="Tex_central_region"/>
    <property type="match status" value="1"/>
</dbReference>
<dbReference type="InterPro" id="IPR012340">
    <property type="entry name" value="NA-bd_OB-fold"/>
</dbReference>
<reference evidence="3 4" key="1">
    <citation type="submission" date="2017-10" db="EMBL/GenBank/DDBJ databases">
        <title>Massilia psychrophilum sp. nov., a novel purple-pigmented bacterium isolated from Tianshan glacier, Xinjiang Municipality, China.</title>
        <authorList>
            <person name="Wang H."/>
        </authorList>
    </citation>
    <scope>NUCLEOTIDE SEQUENCE [LARGE SCALE GENOMIC DNA]</scope>
    <source>
        <strain evidence="3 4">JCM 30813</strain>
    </source>
</reference>
<dbReference type="InterPro" id="IPR055179">
    <property type="entry name" value="Tex-like_central_region"/>
</dbReference>
<dbReference type="CDD" id="cd05685">
    <property type="entry name" value="S1_Tex"/>
    <property type="match status" value="1"/>
</dbReference>
<dbReference type="Pfam" id="PF00575">
    <property type="entry name" value="S1"/>
    <property type="match status" value="1"/>
</dbReference>
<dbReference type="Gene3D" id="2.40.50.140">
    <property type="entry name" value="Nucleic acid-binding proteins"/>
    <property type="match status" value="1"/>
</dbReference>
<dbReference type="InterPro" id="IPR023319">
    <property type="entry name" value="Tex-like_HTH_dom_sf"/>
</dbReference>
<dbReference type="FunFam" id="2.40.50.140:FF:000051">
    <property type="entry name" value="RNA-binding transcriptional accessory protein"/>
    <property type="match status" value="1"/>
</dbReference>
<evidence type="ECO:0000256" key="1">
    <source>
        <dbReference type="SAM" id="MobiDB-lite"/>
    </source>
</evidence>
<organism evidence="3 4">
    <name type="scientific">Massilia psychrophila</name>
    <dbReference type="NCBI Taxonomy" id="1603353"/>
    <lineage>
        <taxon>Bacteria</taxon>
        <taxon>Pseudomonadati</taxon>
        <taxon>Pseudomonadota</taxon>
        <taxon>Betaproteobacteria</taxon>
        <taxon>Burkholderiales</taxon>
        <taxon>Oxalobacteraceae</taxon>
        <taxon>Telluria group</taxon>
        <taxon>Massilia</taxon>
    </lineage>
</organism>
<dbReference type="Gene3D" id="1.10.150.310">
    <property type="entry name" value="Tex RuvX-like domain-like"/>
    <property type="match status" value="1"/>
</dbReference>
<dbReference type="InterPro" id="IPR050437">
    <property type="entry name" value="Ribos_protein_bS1-like"/>
</dbReference>
<feature type="region of interest" description="Disordered" evidence="1">
    <location>
        <begin position="736"/>
        <end position="784"/>
    </location>
</feature>
<dbReference type="Gene3D" id="1.10.10.650">
    <property type="entry name" value="RuvA domain 2-like"/>
    <property type="match status" value="1"/>
</dbReference>
<comment type="caution">
    <text evidence="3">The sequence shown here is derived from an EMBL/GenBank/DDBJ whole genome shotgun (WGS) entry which is preliminary data.</text>
</comment>
<dbReference type="SUPFAM" id="SSF158832">
    <property type="entry name" value="Tex N-terminal region-like"/>
    <property type="match status" value="1"/>
</dbReference>
<dbReference type="Pfam" id="PF12836">
    <property type="entry name" value="HHH_3"/>
    <property type="match status" value="1"/>
</dbReference>
<dbReference type="PROSITE" id="PS50126">
    <property type="entry name" value="S1"/>
    <property type="match status" value="1"/>
</dbReference>
<dbReference type="InterPro" id="IPR037027">
    <property type="entry name" value="YqgF/RNaseH-like_dom_sf"/>
</dbReference>
<dbReference type="OrthoDB" id="9804714at2"/>
<dbReference type="InterPro" id="IPR044146">
    <property type="entry name" value="S1_Tex"/>
</dbReference>
<dbReference type="SMART" id="SM00316">
    <property type="entry name" value="S1"/>
    <property type="match status" value="1"/>
</dbReference>
<protein>
    <submittedName>
        <fullName evidence="3">RNA-binding transcriptional accessory protein</fullName>
    </submittedName>
</protein>
<dbReference type="SUPFAM" id="SSF50249">
    <property type="entry name" value="Nucleic acid-binding proteins"/>
    <property type="match status" value="1"/>
</dbReference>
<accession>A0A2G8T3Q1</accession>
<feature type="domain" description="S1 motif" evidence="2">
    <location>
        <begin position="665"/>
        <end position="734"/>
    </location>
</feature>
<evidence type="ECO:0000313" key="4">
    <source>
        <dbReference type="Proteomes" id="UP000228593"/>
    </source>
</evidence>
<dbReference type="FunFam" id="1.10.10.650:FF:000001">
    <property type="entry name" value="S1 RNA-binding domain 1"/>
    <property type="match status" value="1"/>
</dbReference>
<dbReference type="InterPro" id="IPR012337">
    <property type="entry name" value="RNaseH-like_sf"/>
</dbReference>
<sequence length="784" mass="85332">MLPTIEQRLALELAAKPVQVAAAIALLDEGATVPFIARYRKEATGGLDDIQLRLLEERLRYLRELEDRRAAIIASITEQNKMTPILLDAVTHALDKTRLEDLYLPYKQKRRTKAQIAIEAGLAPLADGLLADPTVHPEEEAASYLREAFVSDDGNGNNPGVADIKAALDGARQILMERFAEDATLLQALREYVREHGIVASKVVAGKEDEGEKFADYFDYSETLGTVPSHRALALLRGRREGMLDVVLRLDTEPEKPKWDAPHNPCEGRITARFGIKNLGRPADKWLLDTARWTWRVKSFMHLETELMGALREKAELDAINVFALNLKALLLAAPAGPRATMGLDPGLRTGVKVAVVDATGKVVDTAVIYPHQPRNDWDGSLHLLGQLAAKHKVSLISIGNGTASRETDKLAQDLIKQLPELTLTKIVVSEAGASVYSASEFASRELPDMDVSLRGAVSIARRLQDPLAELVKIDPKSIGVGQYQHDVSQSQLARSLDAVVEDCVNAVGVDVNTASAPLLARVSGLSSSVAQSIVTYRDLKGAFASRAALKAVPRLGEKTFEQAAGFLRVMGSANPLDASAVHPESYPLVEKILADIERDMKAVIGDAALLKTLDPARYADDKFGVPTITDILRELEKPGRDPRPEFTTATFKEGVEQLRDLRPDMILEGVVTNVAAFGAFVDIGVHQDGLVHISALSNTFVKDPHSVVKAGQVVRVKVMEVDEKRKRIALTMRLTDSAPQPGAKVEQRGDRVDGKRLAQHQKQEKSPAPASGSMAAAFAKLRG</sequence>
<evidence type="ECO:0000259" key="2">
    <source>
        <dbReference type="PROSITE" id="PS50126"/>
    </source>
</evidence>
<dbReference type="PANTHER" id="PTHR10724:SF10">
    <property type="entry name" value="S1 RNA-BINDING DOMAIN-CONTAINING PROTEIN 1"/>
    <property type="match status" value="1"/>
</dbReference>
<dbReference type="Pfam" id="PF09371">
    <property type="entry name" value="Tex_N"/>
    <property type="match status" value="1"/>
</dbReference>
<dbReference type="GO" id="GO:0006412">
    <property type="term" value="P:translation"/>
    <property type="evidence" value="ECO:0007669"/>
    <property type="project" value="TreeGrafter"/>
</dbReference>
<dbReference type="GO" id="GO:0006139">
    <property type="term" value="P:nucleobase-containing compound metabolic process"/>
    <property type="evidence" value="ECO:0007669"/>
    <property type="project" value="InterPro"/>
</dbReference>
<dbReference type="GO" id="GO:0003729">
    <property type="term" value="F:mRNA binding"/>
    <property type="evidence" value="ECO:0007669"/>
    <property type="project" value="UniProtKB-ARBA"/>
</dbReference>
<evidence type="ECO:0000313" key="3">
    <source>
        <dbReference type="EMBL" id="PIL40632.1"/>
    </source>
</evidence>
<dbReference type="InterPro" id="IPR010994">
    <property type="entry name" value="RuvA_2-like"/>
</dbReference>
<feature type="compositionally biased region" description="Basic and acidic residues" evidence="1">
    <location>
        <begin position="746"/>
        <end position="766"/>
    </location>
</feature>